<dbReference type="AlphaFoldDB" id="A0A857KLS9"/>
<dbReference type="EMBL" id="CP045810">
    <property type="protein sequence ID" value="QHN40502.1"/>
    <property type="molecule type" value="Genomic_DNA"/>
</dbReference>
<organism evidence="1">
    <name type="scientific">Gordonia amarae</name>
    <dbReference type="NCBI Taxonomy" id="36821"/>
    <lineage>
        <taxon>Bacteria</taxon>
        <taxon>Bacillati</taxon>
        <taxon>Actinomycetota</taxon>
        <taxon>Actinomycetes</taxon>
        <taxon>Mycobacteriales</taxon>
        <taxon>Gordoniaceae</taxon>
        <taxon>Gordonia</taxon>
    </lineage>
</organism>
<evidence type="ECO:0000313" key="1">
    <source>
        <dbReference type="EMBL" id="QHN40502.1"/>
    </source>
</evidence>
<name>A0A857KLS9_9ACTN</name>
<reference evidence="1" key="1">
    <citation type="journal article" date="2021" name="Nat. Microbiol.">
        <title>Cocultivation of an ultrasmall environmental parasitic bacterium with lytic ability against bacteria associated with wastewater foams.</title>
        <authorList>
            <person name="Batinovic S."/>
            <person name="Rose J.J.A."/>
            <person name="Ratcliffe J."/>
            <person name="Seviour R.J."/>
            <person name="Petrovski S."/>
        </authorList>
    </citation>
    <scope>NUCLEOTIDE SEQUENCE</scope>
    <source>
        <strain evidence="1">CON44</strain>
    </source>
</reference>
<accession>A0A857KLS9</accession>
<dbReference type="RefSeq" id="WP_005192392.1">
    <property type="nucleotide sequence ID" value="NZ_CP045804.1"/>
</dbReference>
<protein>
    <submittedName>
        <fullName evidence="1">DUF1298 domain-containing protein</fullName>
    </submittedName>
</protein>
<sequence>MRRLSSTDAIEYWVSEVQQSDIFTLLCFDAPEAPVSMDAVVRELRERAQGVADLRLRVLTVPGDLDRPHWVSADIGPGAFAVHPVRTWQECLDRLGELTGEQVDPAECPWRIHLFGPLSGAPRGYADEDGDAVVLALQISHALADGRAIAAICLGLFAPAAHTDPPRGTGPARRARLTGWRLAAGGVARLPVLAAMSAWWGLRWFSEYRKALRRGSGNSGPVGVVPTEVNRSPGPERTLRVLVLDRRWLPIGYSATAAALTAISFALDELLGPAHERTAVVPIGLPPRPGSHNNCCNASIDLHPETEDVGERLVLIARDLTAIQKRLTTPGPMVEAALRAEAAFPPSLVHRAIRRQDRHTRPERVAGVTVVSSVNAESAELPLSGSRPELALAGGRVRFGAGFPYLVEYMGLGHGVIGVGPMVMLSVITSPEIIDVDNYVPMLRRAVDRIAAEVPSRG</sequence>
<proteinExistence type="predicted"/>
<gene>
    <name evidence="1" type="ORF">GII30_16340</name>
</gene>